<comment type="caution">
    <text evidence="3">The sequence shown here is derived from an EMBL/GenBank/DDBJ whole genome shotgun (WGS) entry which is preliminary data.</text>
</comment>
<keyword evidence="2" id="KW-0812">Transmembrane</keyword>
<proteinExistence type="predicted"/>
<protein>
    <submittedName>
        <fullName evidence="3">Uncharacterized protein</fullName>
    </submittedName>
</protein>
<evidence type="ECO:0000313" key="4">
    <source>
        <dbReference type="Proteomes" id="UP001152795"/>
    </source>
</evidence>
<feature type="transmembrane region" description="Helical" evidence="2">
    <location>
        <begin position="21"/>
        <end position="41"/>
    </location>
</feature>
<feature type="compositionally biased region" description="Acidic residues" evidence="1">
    <location>
        <begin position="105"/>
        <end position="116"/>
    </location>
</feature>
<evidence type="ECO:0000256" key="1">
    <source>
        <dbReference type="SAM" id="MobiDB-lite"/>
    </source>
</evidence>
<accession>A0A7D9HII7</accession>
<dbReference type="Proteomes" id="UP001152795">
    <property type="component" value="Unassembled WGS sequence"/>
</dbReference>
<feature type="compositionally biased region" description="Basic and acidic residues" evidence="1">
    <location>
        <begin position="166"/>
        <end position="177"/>
    </location>
</feature>
<sequence>MKTRELERKEPVEMFKGRSMFLFTIVHVIFTILLFVAMTHIQMQMSSHIAQQERENKELREILTNYEYMHTQNGDREKQNSDFEIQQYKTRQSQYKTSKSKEMNENEEDTDEENNDDGVPMTLRNKRNAKPSCCGRGQKGGKGQKGSRGRRGRRGQKGDPGIFGAKGDKGDRGGSIY</sequence>
<evidence type="ECO:0000256" key="2">
    <source>
        <dbReference type="SAM" id="Phobius"/>
    </source>
</evidence>
<keyword evidence="4" id="KW-1185">Reference proteome</keyword>
<dbReference type="EMBL" id="CACRXK020000619">
    <property type="protein sequence ID" value="CAB3983479.1"/>
    <property type="molecule type" value="Genomic_DNA"/>
</dbReference>
<feature type="compositionally biased region" description="Basic residues" evidence="1">
    <location>
        <begin position="145"/>
        <end position="155"/>
    </location>
</feature>
<organism evidence="3 4">
    <name type="scientific">Paramuricea clavata</name>
    <name type="common">Red gorgonian</name>
    <name type="synonym">Violescent sea-whip</name>
    <dbReference type="NCBI Taxonomy" id="317549"/>
    <lineage>
        <taxon>Eukaryota</taxon>
        <taxon>Metazoa</taxon>
        <taxon>Cnidaria</taxon>
        <taxon>Anthozoa</taxon>
        <taxon>Octocorallia</taxon>
        <taxon>Malacalcyonacea</taxon>
        <taxon>Plexauridae</taxon>
        <taxon>Paramuricea</taxon>
    </lineage>
</organism>
<evidence type="ECO:0000313" key="3">
    <source>
        <dbReference type="EMBL" id="CAB3983479.1"/>
    </source>
</evidence>
<keyword evidence="2" id="KW-0472">Membrane</keyword>
<feature type="compositionally biased region" description="Polar residues" evidence="1">
    <location>
        <begin position="82"/>
        <end position="97"/>
    </location>
</feature>
<feature type="region of interest" description="Disordered" evidence="1">
    <location>
        <begin position="71"/>
        <end position="177"/>
    </location>
</feature>
<gene>
    <name evidence="3" type="ORF">PACLA_8A057750</name>
</gene>
<reference evidence="3" key="1">
    <citation type="submission" date="2020-04" db="EMBL/GenBank/DDBJ databases">
        <authorList>
            <person name="Alioto T."/>
            <person name="Alioto T."/>
            <person name="Gomez Garrido J."/>
        </authorList>
    </citation>
    <scope>NUCLEOTIDE SEQUENCE</scope>
    <source>
        <strain evidence="3">A484AB</strain>
    </source>
</reference>
<keyword evidence="2" id="KW-1133">Transmembrane helix</keyword>
<name>A0A7D9HII7_PARCT</name>
<dbReference type="AlphaFoldDB" id="A0A7D9HII7"/>